<dbReference type="GO" id="GO:0008146">
    <property type="term" value="F:sulfotransferase activity"/>
    <property type="evidence" value="ECO:0007669"/>
    <property type="project" value="InterPro"/>
</dbReference>
<dbReference type="Gene3D" id="3.40.50.300">
    <property type="entry name" value="P-loop containing nucleotide triphosphate hydrolases"/>
    <property type="match status" value="1"/>
</dbReference>
<gene>
    <name evidence="1" type="ORF">C7453_11533</name>
</gene>
<accession>A0A370FX10</accession>
<keyword evidence="1" id="KW-0808">Transferase</keyword>
<protein>
    <submittedName>
        <fullName evidence="1">Sulfotransferase family protein</fullName>
    </submittedName>
</protein>
<dbReference type="Pfam" id="PF03567">
    <property type="entry name" value="Sulfotransfer_2"/>
    <property type="match status" value="1"/>
</dbReference>
<dbReference type="GO" id="GO:0016020">
    <property type="term" value="C:membrane"/>
    <property type="evidence" value="ECO:0007669"/>
    <property type="project" value="InterPro"/>
</dbReference>
<comment type="caution">
    <text evidence="1">The sequence shown here is derived from an EMBL/GenBank/DDBJ whole genome shotgun (WGS) entry which is preliminary data.</text>
</comment>
<proteinExistence type="predicted"/>
<keyword evidence="2" id="KW-1185">Reference proteome</keyword>
<dbReference type="AlphaFoldDB" id="A0A370FX10"/>
<sequence length="255" mass="28931">MLAPQKTIMPLQAVMENPPSASLSAQAFACLTRLMGFRLPTDIHEWAARRGIHLPMGRKRRERMALVARRGVLFIHVPKNAGTSIATALYGRTLSHQSIRYYQDVMPDLARDLPSFAILRDPVERFLSAYSYARDGGTRDRTVAPGFRDLYMGFRSLDDALDHVEQARSIYAMDHIFRPQSWYVTDRAGRQAVRHLLRIEDVAHLPELMPELGGVRLPRLNEGRPHGLAPTERQRARILAAYHQDIALFDRIAAA</sequence>
<dbReference type="InterPro" id="IPR027417">
    <property type="entry name" value="P-loop_NTPase"/>
</dbReference>
<evidence type="ECO:0000313" key="1">
    <source>
        <dbReference type="EMBL" id="RDI34224.1"/>
    </source>
</evidence>
<evidence type="ECO:0000313" key="2">
    <source>
        <dbReference type="Proteomes" id="UP000254958"/>
    </source>
</evidence>
<dbReference type="RefSeq" id="WP_245949132.1">
    <property type="nucleotide sequence ID" value="NZ_BJMI01000023.1"/>
</dbReference>
<organism evidence="1 2">
    <name type="scientific">Gluconacetobacter liquefaciens</name>
    <name type="common">Acetobacter liquefaciens</name>
    <dbReference type="NCBI Taxonomy" id="89584"/>
    <lineage>
        <taxon>Bacteria</taxon>
        <taxon>Pseudomonadati</taxon>
        <taxon>Pseudomonadota</taxon>
        <taxon>Alphaproteobacteria</taxon>
        <taxon>Acetobacterales</taxon>
        <taxon>Acetobacteraceae</taxon>
        <taxon>Gluconacetobacter</taxon>
    </lineage>
</organism>
<dbReference type="InterPro" id="IPR005331">
    <property type="entry name" value="Sulfotransferase"/>
</dbReference>
<dbReference type="Proteomes" id="UP000254958">
    <property type="component" value="Unassembled WGS sequence"/>
</dbReference>
<dbReference type="EMBL" id="QQAW01000015">
    <property type="protein sequence ID" value="RDI34224.1"/>
    <property type="molecule type" value="Genomic_DNA"/>
</dbReference>
<name>A0A370FX10_GLULI</name>
<reference evidence="1 2" key="1">
    <citation type="submission" date="2018-07" db="EMBL/GenBank/DDBJ databases">
        <title>Genomic Encyclopedia of Type Strains, Phase IV (KMG-IV): sequencing the most valuable type-strain genomes for metagenomic binning, comparative biology and taxonomic classification.</title>
        <authorList>
            <person name="Goeker M."/>
        </authorList>
    </citation>
    <scope>NUCLEOTIDE SEQUENCE [LARGE SCALE GENOMIC DNA]</scope>
    <source>
        <strain evidence="1 2">DSM 5603</strain>
    </source>
</reference>